<evidence type="ECO:0000313" key="2">
    <source>
        <dbReference type="WBParaSite" id="PS1159_v2.g6276.t1"/>
    </source>
</evidence>
<organism evidence="1 2">
    <name type="scientific">Panagrolaimus sp. PS1159</name>
    <dbReference type="NCBI Taxonomy" id="55785"/>
    <lineage>
        <taxon>Eukaryota</taxon>
        <taxon>Metazoa</taxon>
        <taxon>Ecdysozoa</taxon>
        <taxon>Nematoda</taxon>
        <taxon>Chromadorea</taxon>
        <taxon>Rhabditida</taxon>
        <taxon>Tylenchina</taxon>
        <taxon>Panagrolaimomorpha</taxon>
        <taxon>Panagrolaimoidea</taxon>
        <taxon>Panagrolaimidae</taxon>
        <taxon>Panagrolaimus</taxon>
    </lineage>
</organism>
<evidence type="ECO:0000313" key="1">
    <source>
        <dbReference type="Proteomes" id="UP000887580"/>
    </source>
</evidence>
<name>A0AC35GLE2_9BILA</name>
<dbReference type="WBParaSite" id="PS1159_v2.g6276.t1">
    <property type="protein sequence ID" value="PS1159_v2.g6276.t1"/>
    <property type="gene ID" value="PS1159_v2.g6276"/>
</dbReference>
<sequence length="1118" mass="127724">MLIYGLFLAISFNRFQFSNGEEPQQQPHRLDASLQRFSSQINKIFDEQSRFDLVEKGISEQIQGKINSRTLDFDSTSNEVYKKIQKLLETKIKVLQNIVEVAEETSKDFVYDGKWIHDAVVSKFRPPLPGEDPTKFEKECAAYLKKMAKVDVFNVTKNNDATKTAIHVNVESFKCGKLKKFKTVNCSNEKMEQMFKSNQAFDPTLTRQYFGTYSGLTKMMPAIKWLAEPAEVTMDLYDPRYRPWFIGAETAPKDIIFLIDYSGSVKGQTLHLTKITIRHVLMTLNAYDYFTAIWYNSKFGYVMQDCSNGTFLPATSRNKRLLLTMLDKIEERDQASLPQALNTTFDHFSKDFDKSNDKREKLKKNLGDVEGSGGHKIVLLFTDGIENWPTEVIEKYIDENPNDAIRVFGFSMGYGIGAMPPLDHATCLTKGNYAIVDSIMDVRLQSKSYVSKLSDILALVYKEKPLIERPVTFVVPYMDVQGSGALFSVSMPILNQMENATSGFLAIAGVDISFSQLREILPTNNHLYSFIIDSNGIVFFHPKLRIPKRETYAVRRTACYNIQFLRRHGTRVPYGTTDERVMRMLGLVDSIATTDIFDLENVTKKFAEFRRSMIDGICKGIIEDGPRAYRCFKIQGTPLTLAFVYNRLETIISMPPPFPGARPKLTYLHRDLIGWLIADKTICPFELGAYGPLERFEPFIFGDHQSCPKPADKFLPFAFIRSIQEWEKSWPTLDENSTCLTNPLPFNLYPKYFISAFVQFFQGITVFYPKCNSEYVRDFTNNYQRFSSLQSTTKSGKIFINHEPFSGSVTATKAINDVKFPSRIASIGIQWSYSFLNDLFFNVTTNDPGWKDCLLPNRKCLLISNEAFIVGGLHGGNLGLHLSEFEPKLFAHLINLTVIKKVTFRDYQSDCPMEKRGAPILSGSPPNRPPIKVLIQKFLASIYSLLAFDLIYFVREIFARPIITNGNCHYETPENVEQCTLEFNKYSINLDKTILIHLSANSGCPGSLTIMPLNDINLNVFILDSICYNSKPPTTIQKTNNTKLNNETTIIQQHKYTPFRIPDCQLTNQNYRRLRTDLDYTRFHHAEPEKECVIAAAATNLNNKILIATFFIVIILFY</sequence>
<protein>
    <submittedName>
        <fullName evidence="2">VWFA domain-containing protein</fullName>
    </submittedName>
</protein>
<reference evidence="2" key="1">
    <citation type="submission" date="2022-11" db="UniProtKB">
        <authorList>
            <consortium name="WormBaseParasite"/>
        </authorList>
    </citation>
    <scope>IDENTIFICATION</scope>
</reference>
<accession>A0AC35GLE2</accession>
<dbReference type="Proteomes" id="UP000887580">
    <property type="component" value="Unplaced"/>
</dbReference>
<proteinExistence type="predicted"/>